<evidence type="ECO:0000313" key="2">
    <source>
        <dbReference type="EMBL" id="ETN73894.1"/>
    </source>
</evidence>
<dbReference type="EMBL" id="KI660405">
    <property type="protein sequence ID" value="ETN73894.1"/>
    <property type="molecule type" value="Genomic_DNA"/>
</dbReference>
<dbReference type="GO" id="GO:0045747">
    <property type="term" value="P:positive regulation of Notch signaling pathway"/>
    <property type="evidence" value="ECO:0007669"/>
    <property type="project" value="TreeGrafter"/>
</dbReference>
<dbReference type="GO" id="GO:0005112">
    <property type="term" value="F:Notch binding"/>
    <property type="evidence" value="ECO:0007669"/>
    <property type="project" value="TreeGrafter"/>
</dbReference>
<feature type="region of interest" description="Disordered" evidence="1">
    <location>
        <begin position="135"/>
        <end position="167"/>
    </location>
</feature>
<gene>
    <name evidence="2" type="ORF">NECAME_13347</name>
</gene>
<name>W2SVX2_NECAM</name>
<dbReference type="OrthoDB" id="5816579at2759"/>
<dbReference type="Proteomes" id="UP000053676">
    <property type="component" value="Unassembled WGS sequence"/>
</dbReference>
<protein>
    <submittedName>
        <fullName evidence="2">Uncharacterized protein</fullName>
    </submittedName>
</protein>
<reference evidence="3" key="1">
    <citation type="journal article" date="2014" name="Nat. Genet.">
        <title>Genome of the human hookworm Necator americanus.</title>
        <authorList>
            <person name="Tang Y.T."/>
            <person name="Gao X."/>
            <person name="Rosa B.A."/>
            <person name="Abubucker S."/>
            <person name="Hallsworth-Pepin K."/>
            <person name="Martin J."/>
            <person name="Tyagi R."/>
            <person name="Heizer E."/>
            <person name="Zhang X."/>
            <person name="Bhonagiri-Palsikar V."/>
            <person name="Minx P."/>
            <person name="Warren W.C."/>
            <person name="Wang Q."/>
            <person name="Zhan B."/>
            <person name="Hotez P.J."/>
            <person name="Sternberg P.W."/>
            <person name="Dougall A."/>
            <person name="Gaze S.T."/>
            <person name="Mulvenna J."/>
            <person name="Sotillo J."/>
            <person name="Ranganathan S."/>
            <person name="Rabelo E.M."/>
            <person name="Wilson R.K."/>
            <person name="Felgner P.L."/>
            <person name="Bethony J."/>
            <person name="Hawdon J.M."/>
            <person name="Gasser R.B."/>
            <person name="Loukas A."/>
            <person name="Mitreva M."/>
        </authorList>
    </citation>
    <scope>NUCLEOTIDE SEQUENCE [LARGE SCALE GENOMIC DNA]</scope>
</reference>
<evidence type="ECO:0000313" key="3">
    <source>
        <dbReference type="Proteomes" id="UP000053676"/>
    </source>
</evidence>
<dbReference type="AlphaFoldDB" id="W2SVX2"/>
<keyword evidence="3" id="KW-1185">Reference proteome</keyword>
<feature type="region of interest" description="Disordered" evidence="1">
    <location>
        <begin position="1"/>
        <end position="22"/>
    </location>
</feature>
<dbReference type="KEGG" id="nai:NECAME_13347"/>
<evidence type="ECO:0000256" key="1">
    <source>
        <dbReference type="SAM" id="MobiDB-lite"/>
    </source>
</evidence>
<dbReference type="PANTHER" id="PTHR35015">
    <property type="entry name" value="PROTEIN CBR-OSM-7-RELATED"/>
    <property type="match status" value="1"/>
</dbReference>
<dbReference type="InterPro" id="IPR053124">
    <property type="entry name" value="Notch_signaling_modulators"/>
</dbReference>
<sequence length="240" mass="26860">MQSADDQIRLAGPLTNNPNPYNIPSPAGFPPVAPTSRLAGQITREQQYSNNSAVSKESRRIYCYGIREKLLRRNSIGSRRCTYSLSPESSPIGSIVEHFGGASSSATLCCPRTRVNDREQKDKFYRKEFSEASALRKRSRKQRQYSEAETTRSSRRKHRREDHPHSISRRELIKTLNAHQANTFPVVPSDAIYGTDDNTFKVAWGAHWAVPAAGVGGTDGFSTLHFPTVGTFLNIPDDYD</sequence>
<dbReference type="GO" id="GO:0005615">
    <property type="term" value="C:extracellular space"/>
    <property type="evidence" value="ECO:0007669"/>
    <property type="project" value="TreeGrafter"/>
</dbReference>
<accession>W2SVX2</accession>
<proteinExistence type="predicted"/>
<organism evidence="2 3">
    <name type="scientific">Necator americanus</name>
    <name type="common">Human hookworm</name>
    <dbReference type="NCBI Taxonomy" id="51031"/>
    <lineage>
        <taxon>Eukaryota</taxon>
        <taxon>Metazoa</taxon>
        <taxon>Ecdysozoa</taxon>
        <taxon>Nematoda</taxon>
        <taxon>Chromadorea</taxon>
        <taxon>Rhabditida</taxon>
        <taxon>Rhabditina</taxon>
        <taxon>Rhabditomorpha</taxon>
        <taxon>Strongyloidea</taxon>
        <taxon>Ancylostomatidae</taxon>
        <taxon>Bunostominae</taxon>
        <taxon>Necator</taxon>
    </lineage>
</organism>
<dbReference type="PANTHER" id="PTHR35015:SF4">
    <property type="entry name" value="PROTEIN CBR-OSM-7"/>
    <property type="match status" value="1"/>
</dbReference>